<dbReference type="GO" id="GO:0004862">
    <property type="term" value="F:cAMP-dependent protein kinase inhibitor activity"/>
    <property type="evidence" value="ECO:0007669"/>
    <property type="project" value="TreeGrafter"/>
</dbReference>
<dbReference type="PANTHER" id="PTHR11635">
    <property type="entry name" value="CAMP-DEPENDENT PROTEIN KINASE REGULATORY CHAIN"/>
    <property type="match status" value="1"/>
</dbReference>
<dbReference type="Pfam" id="PF00672">
    <property type="entry name" value="HAMP"/>
    <property type="match status" value="1"/>
</dbReference>
<evidence type="ECO:0000256" key="2">
    <source>
        <dbReference type="ARBA" id="ARBA00022475"/>
    </source>
</evidence>
<dbReference type="PRINTS" id="PR00103">
    <property type="entry name" value="CAMPKINASE"/>
</dbReference>
<dbReference type="SUPFAM" id="SSF103190">
    <property type="entry name" value="Sensory domain-like"/>
    <property type="match status" value="1"/>
</dbReference>
<dbReference type="CDD" id="cd00038">
    <property type="entry name" value="CAP_ED"/>
    <property type="match status" value="1"/>
</dbReference>
<dbReference type="InterPro" id="IPR003660">
    <property type="entry name" value="HAMP_dom"/>
</dbReference>
<feature type="coiled-coil region" evidence="6">
    <location>
        <begin position="431"/>
        <end position="483"/>
    </location>
</feature>
<dbReference type="SUPFAM" id="SSF158472">
    <property type="entry name" value="HAMP domain-like"/>
    <property type="match status" value="1"/>
</dbReference>
<sequence>MASIRKLLPTLVVIQIFLAMGVTCWLSFIAARKEVEDLIRKIIVQESNLAKSQVIKYLGTPQFFQKMNQIAIANGNLDVENFPNLERHFWRQVQLGQTPGFAGAGFEPDGAGAMKEQGISYIFYGNAQGDFVGVERQKDGKSLMRIRTQETAPLRVFYELDAQGKRSPEIRRQEYDPRTRPWYKAALREAKGSRGLIWSPIYASARDQSLGINSVLPIYDNSGALRGVMAAEITLAQISEFLSGLKTSQMAKAFIIDGSGKMVGTSVNQPLSTEDGQQILATKSGDPMIQATAKKLLSDYKILQIPPKPEPFSLEIDGDRLFVHVSTLQELDLDWLIVLMIPEADFMDDIYANTQMTLILGFAALGGAVAVSLITSRWIVKPISLLDKAAQEIQAEEFHPETLVPVLKRDDELGQLARVFQEMAVKIYNREKGMKKQMEQLRLEQEEAKAATQLATINQKSYVQDLLRQAQKLRSKTEEYQALNLADLLRKVKYFHNFSESDIQEMINIGYKKLIKEGDYVCREDEPGDAFYIILTGTVEIYVEKINKFLTTLSDGTFFGELSLLLGIPRTATVRTTTDTLLFVVDRDGLQTLLQNYQELADQIALELHKHKAELDERQEMFKNLGLIEENDNSFNENPLSWIRKRITTLFGV</sequence>
<dbReference type="GO" id="GO:0007165">
    <property type="term" value="P:signal transduction"/>
    <property type="evidence" value="ECO:0007669"/>
    <property type="project" value="InterPro"/>
</dbReference>
<dbReference type="RefSeq" id="WP_190876985.1">
    <property type="nucleotide sequence ID" value="NZ_CP159837.1"/>
</dbReference>
<keyword evidence="3 7" id="KW-0812">Transmembrane</keyword>
<feature type="transmembrane region" description="Helical" evidence="7">
    <location>
        <begin position="12"/>
        <end position="31"/>
    </location>
</feature>
<dbReference type="InterPro" id="IPR018490">
    <property type="entry name" value="cNMP-bd_dom_sf"/>
</dbReference>
<dbReference type="PANTHER" id="PTHR11635:SF152">
    <property type="entry name" value="CAMP-DEPENDENT PROTEIN KINASE TYPE I REGULATORY SUBUNIT-RELATED"/>
    <property type="match status" value="1"/>
</dbReference>
<dbReference type="AlphaFoldDB" id="A0AAU8JI19"/>
<feature type="domain" description="Cyclic nucleotide-binding" evidence="8">
    <location>
        <begin position="494"/>
        <end position="611"/>
    </location>
</feature>
<dbReference type="Gene3D" id="2.60.120.10">
    <property type="entry name" value="Jelly Rolls"/>
    <property type="match status" value="1"/>
</dbReference>
<organism evidence="10">
    <name type="scientific">Planktothricoides raciborskii GIHE-MW2</name>
    <dbReference type="NCBI Taxonomy" id="2792601"/>
    <lineage>
        <taxon>Bacteria</taxon>
        <taxon>Bacillati</taxon>
        <taxon>Cyanobacteriota</taxon>
        <taxon>Cyanophyceae</taxon>
        <taxon>Oscillatoriophycideae</taxon>
        <taxon>Oscillatoriales</taxon>
        <taxon>Oscillatoriaceae</taxon>
        <taxon>Planktothricoides</taxon>
    </lineage>
</organism>
<dbReference type="SMART" id="SM00304">
    <property type="entry name" value="HAMP"/>
    <property type="match status" value="1"/>
</dbReference>
<dbReference type="SUPFAM" id="SSF51206">
    <property type="entry name" value="cAMP-binding domain-like"/>
    <property type="match status" value="1"/>
</dbReference>
<dbReference type="GO" id="GO:0005952">
    <property type="term" value="C:cAMP-dependent protein kinase complex"/>
    <property type="evidence" value="ECO:0007669"/>
    <property type="project" value="InterPro"/>
</dbReference>
<evidence type="ECO:0000256" key="6">
    <source>
        <dbReference type="SAM" id="Coils"/>
    </source>
</evidence>
<evidence type="ECO:0000256" key="3">
    <source>
        <dbReference type="ARBA" id="ARBA00022692"/>
    </source>
</evidence>
<dbReference type="GO" id="GO:0030552">
    <property type="term" value="F:cAMP binding"/>
    <property type="evidence" value="ECO:0007669"/>
    <property type="project" value="TreeGrafter"/>
</dbReference>
<accession>A0AAU8JI19</accession>
<dbReference type="InterPro" id="IPR029151">
    <property type="entry name" value="Sensor-like_sf"/>
</dbReference>
<dbReference type="InterPro" id="IPR000595">
    <property type="entry name" value="cNMP-bd_dom"/>
</dbReference>
<dbReference type="GO" id="GO:0005829">
    <property type="term" value="C:cytosol"/>
    <property type="evidence" value="ECO:0007669"/>
    <property type="project" value="TreeGrafter"/>
</dbReference>
<evidence type="ECO:0000259" key="8">
    <source>
        <dbReference type="PROSITE" id="PS50042"/>
    </source>
</evidence>
<keyword evidence="2" id="KW-1003">Cell membrane</keyword>
<reference evidence="10" key="1">
    <citation type="submission" date="2024-07" db="EMBL/GenBank/DDBJ databases">
        <authorList>
            <person name="Kim Y.J."/>
            <person name="Jeong J.Y."/>
        </authorList>
    </citation>
    <scope>NUCLEOTIDE SEQUENCE</scope>
    <source>
        <strain evidence="10">GIHE-MW2</strain>
    </source>
</reference>
<evidence type="ECO:0000256" key="4">
    <source>
        <dbReference type="ARBA" id="ARBA00022989"/>
    </source>
</evidence>
<dbReference type="InterPro" id="IPR050503">
    <property type="entry name" value="cAMP-dep_PK_reg_su-like"/>
</dbReference>
<evidence type="ECO:0000256" key="7">
    <source>
        <dbReference type="SAM" id="Phobius"/>
    </source>
</evidence>
<name>A0AAU8JI19_9CYAN</name>
<evidence type="ECO:0000313" key="10">
    <source>
        <dbReference type="EMBL" id="XCM38862.1"/>
    </source>
</evidence>
<dbReference type="PROSITE" id="PS50042">
    <property type="entry name" value="CNMP_BINDING_3"/>
    <property type="match status" value="1"/>
</dbReference>
<protein>
    <submittedName>
        <fullName evidence="10">Cyclic nucleotide-binding domain-containing protein</fullName>
    </submittedName>
</protein>
<dbReference type="InterPro" id="IPR014710">
    <property type="entry name" value="RmlC-like_jellyroll"/>
</dbReference>
<gene>
    <name evidence="10" type="ORF">ABWT76_001738</name>
</gene>
<dbReference type="EMBL" id="CP159837">
    <property type="protein sequence ID" value="XCM38862.1"/>
    <property type="molecule type" value="Genomic_DNA"/>
</dbReference>
<dbReference type="InterPro" id="IPR033479">
    <property type="entry name" value="dCache_1"/>
</dbReference>
<dbReference type="GO" id="GO:0005886">
    <property type="term" value="C:plasma membrane"/>
    <property type="evidence" value="ECO:0007669"/>
    <property type="project" value="UniProtKB-SubCell"/>
</dbReference>
<dbReference type="Pfam" id="PF00027">
    <property type="entry name" value="cNMP_binding"/>
    <property type="match status" value="1"/>
</dbReference>
<evidence type="ECO:0000256" key="1">
    <source>
        <dbReference type="ARBA" id="ARBA00004651"/>
    </source>
</evidence>
<dbReference type="CDD" id="cd06225">
    <property type="entry name" value="HAMP"/>
    <property type="match status" value="1"/>
</dbReference>
<proteinExistence type="predicted"/>
<dbReference type="Gene3D" id="6.10.340.10">
    <property type="match status" value="1"/>
</dbReference>
<dbReference type="SMART" id="SM00100">
    <property type="entry name" value="cNMP"/>
    <property type="match status" value="1"/>
</dbReference>
<dbReference type="GO" id="GO:0034236">
    <property type="term" value="F:protein kinase A catalytic subunit binding"/>
    <property type="evidence" value="ECO:0007669"/>
    <property type="project" value="TreeGrafter"/>
</dbReference>
<dbReference type="PROSITE" id="PS00889">
    <property type="entry name" value="CNMP_BINDING_2"/>
    <property type="match status" value="1"/>
</dbReference>
<comment type="subcellular location">
    <subcellularLocation>
        <location evidence="1">Cell membrane</location>
        <topology evidence="1">Multi-pass membrane protein</topology>
    </subcellularLocation>
</comment>
<evidence type="ECO:0000256" key="5">
    <source>
        <dbReference type="ARBA" id="ARBA00023136"/>
    </source>
</evidence>
<keyword evidence="4 7" id="KW-1133">Transmembrane helix</keyword>
<dbReference type="Pfam" id="PF02743">
    <property type="entry name" value="dCache_1"/>
    <property type="match status" value="1"/>
</dbReference>
<dbReference type="InterPro" id="IPR018488">
    <property type="entry name" value="cNMP-bd_CS"/>
</dbReference>
<keyword evidence="5 7" id="KW-0472">Membrane</keyword>
<dbReference type="PROSITE" id="PS50885">
    <property type="entry name" value="HAMP"/>
    <property type="match status" value="1"/>
</dbReference>
<dbReference type="Gene3D" id="3.30.450.20">
    <property type="entry name" value="PAS domain"/>
    <property type="match status" value="1"/>
</dbReference>
<feature type="domain" description="HAMP" evidence="9">
    <location>
        <begin position="377"/>
        <end position="432"/>
    </location>
</feature>
<keyword evidence="6" id="KW-0175">Coiled coil</keyword>
<evidence type="ECO:0000259" key="9">
    <source>
        <dbReference type="PROSITE" id="PS50885"/>
    </source>
</evidence>